<protein>
    <submittedName>
        <fullName evidence="1">Phage tail protein I</fullName>
    </submittedName>
</protein>
<comment type="caution">
    <text evidence="1">The sequence shown here is derived from an EMBL/GenBank/DDBJ whole genome shotgun (WGS) entry which is preliminary data.</text>
</comment>
<dbReference type="Proteomes" id="UP001288387">
    <property type="component" value="Unassembled WGS sequence"/>
</dbReference>
<dbReference type="AlphaFoldDB" id="A0AAJ2WK05"/>
<organism evidence="1 2">
    <name type="scientific">Stenotrophomonas maltophilia</name>
    <name type="common">Pseudomonas maltophilia</name>
    <name type="synonym">Xanthomonas maltophilia</name>
    <dbReference type="NCBI Taxonomy" id="40324"/>
    <lineage>
        <taxon>Bacteria</taxon>
        <taxon>Pseudomonadati</taxon>
        <taxon>Pseudomonadota</taxon>
        <taxon>Gammaproteobacteria</taxon>
        <taxon>Lysobacterales</taxon>
        <taxon>Lysobacteraceae</taxon>
        <taxon>Stenotrophomonas</taxon>
        <taxon>Stenotrophomonas maltophilia group</taxon>
    </lineage>
</organism>
<name>A0AAJ2WK05_STEMA</name>
<sequence>MWAPMSSASLLPPNATPLERALEAADATVLTMPMRHGQIKDPWTCPAEFLPWLAWEMSLDTWDSAWPEHIKRQRIASAINIQRHKGTAGSVREVIESFGGSVVIREWWQQEPRGVPHTFELVLTLSGRPGADPSAKYVEDVIAEVTRTKPVRSHFTFTQGAEFAGKLGLVAALRATSYRRLQMTTED</sequence>
<dbReference type="InterPro" id="IPR006521">
    <property type="entry name" value="Tail_protein_I"/>
</dbReference>
<gene>
    <name evidence="1" type="ORF">U4I38_09070</name>
</gene>
<evidence type="ECO:0000313" key="2">
    <source>
        <dbReference type="Proteomes" id="UP001288387"/>
    </source>
</evidence>
<dbReference type="Pfam" id="PF09684">
    <property type="entry name" value="Tail_P2_I"/>
    <property type="match status" value="1"/>
</dbReference>
<dbReference type="NCBIfam" id="TIGR01634">
    <property type="entry name" value="tail_P2_I"/>
    <property type="match status" value="1"/>
</dbReference>
<proteinExistence type="predicted"/>
<dbReference type="EMBL" id="JAXRVB010000007">
    <property type="protein sequence ID" value="MDZ5764625.1"/>
    <property type="molecule type" value="Genomic_DNA"/>
</dbReference>
<accession>A0AAJ2WK05</accession>
<evidence type="ECO:0000313" key="1">
    <source>
        <dbReference type="EMBL" id="MDZ5764625.1"/>
    </source>
</evidence>
<reference evidence="1" key="1">
    <citation type="submission" date="2023-12" db="EMBL/GenBank/DDBJ databases">
        <title>'Antibacterial potential of Stenotrophomonas maltophilia cystic fibrosis isolates' (manuscript under preparation).</title>
        <authorList>
            <person name="Crisan C.V."/>
            <person name="Pettis M."/>
            <person name="Goldberg J.B."/>
        </authorList>
    </citation>
    <scope>NUCLEOTIDE SEQUENCE</scope>
    <source>
        <strain evidence="1">CCV129</strain>
    </source>
</reference>